<dbReference type="PANTHER" id="PTHR43364:SF6">
    <property type="entry name" value="OXIDOREDUCTASE-RELATED"/>
    <property type="match status" value="1"/>
</dbReference>
<keyword evidence="3" id="KW-1185">Reference proteome</keyword>
<dbReference type="SUPFAM" id="SSF51430">
    <property type="entry name" value="NAD(P)-linked oxidoreductase"/>
    <property type="match status" value="1"/>
</dbReference>
<dbReference type="EMBL" id="CP099489">
    <property type="protein sequence ID" value="USQ81988.1"/>
    <property type="molecule type" value="Genomic_DNA"/>
</dbReference>
<organism evidence="2 3">
    <name type="scientific">Ornithinimicrobium faecis</name>
    <dbReference type="NCBI Taxonomy" id="2934158"/>
    <lineage>
        <taxon>Bacteria</taxon>
        <taxon>Bacillati</taxon>
        <taxon>Actinomycetota</taxon>
        <taxon>Actinomycetes</taxon>
        <taxon>Micrococcales</taxon>
        <taxon>Ornithinimicrobiaceae</taxon>
        <taxon>Ornithinimicrobium</taxon>
    </lineage>
</organism>
<evidence type="ECO:0000259" key="1">
    <source>
        <dbReference type="Pfam" id="PF00248"/>
    </source>
</evidence>
<dbReference type="PANTHER" id="PTHR43364">
    <property type="entry name" value="NADH-SPECIFIC METHYLGLYOXAL REDUCTASE-RELATED"/>
    <property type="match status" value="1"/>
</dbReference>
<accession>A0ABY4YYY1</accession>
<dbReference type="Proteomes" id="UP001056455">
    <property type="component" value="Chromosome"/>
</dbReference>
<evidence type="ECO:0000313" key="3">
    <source>
        <dbReference type="Proteomes" id="UP001056455"/>
    </source>
</evidence>
<dbReference type="PRINTS" id="PR00069">
    <property type="entry name" value="ALDKETRDTASE"/>
</dbReference>
<proteinExistence type="predicted"/>
<feature type="domain" description="NADP-dependent oxidoreductase" evidence="1">
    <location>
        <begin position="22"/>
        <end position="318"/>
    </location>
</feature>
<sequence length="322" mass="34463">MSTENQTATTVPIGDSELRIHPLGLGTNTFNNAEEPGEFHTVLDGFVERGGNFIDTADMYSHWVPGNSGGESESVIGQWLSARGNRDDIVIATKVSGKPDLMGLAPETIRRGAEESLRRLQTDHIDVYYAHYQDDETPVVESAAAFDALVRAGMVRTIALSNFTVEAIDEWFEVSREHGFALPVALQPRYSLVSRGYEDGLAAAARRHEMSVFPYQVLAGGFLTGKYRSAADLEGRARAGAVERYLTQEGLRVVEALDDVAAAHGIEVASVALAWATADGKVTAPLAAATSTAQLDQLFAAASLTLTTDEIAALDEASASFG</sequence>
<dbReference type="Pfam" id="PF00248">
    <property type="entry name" value="Aldo_ket_red"/>
    <property type="match status" value="1"/>
</dbReference>
<dbReference type="InterPro" id="IPR020471">
    <property type="entry name" value="AKR"/>
</dbReference>
<reference evidence="2" key="1">
    <citation type="submission" date="2022-06" db="EMBL/GenBank/DDBJ databases">
        <title>Ornithinimicrobium HY1793.</title>
        <authorList>
            <person name="Huang Y."/>
        </authorList>
    </citation>
    <scope>NUCLEOTIDE SEQUENCE</scope>
    <source>
        <strain evidence="2">HY1793</strain>
    </source>
</reference>
<dbReference type="InterPro" id="IPR023210">
    <property type="entry name" value="NADP_OxRdtase_dom"/>
</dbReference>
<dbReference type="RefSeq" id="WP_252595524.1">
    <property type="nucleotide sequence ID" value="NZ_CP099489.1"/>
</dbReference>
<gene>
    <name evidence="2" type="ORF">NF556_10205</name>
</gene>
<dbReference type="Gene3D" id="3.20.20.100">
    <property type="entry name" value="NADP-dependent oxidoreductase domain"/>
    <property type="match status" value="1"/>
</dbReference>
<name>A0ABY4YYY1_9MICO</name>
<dbReference type="InterPro" id="IPR036812">
    <property type="entry name" value="NAD(P)_OxRdtase_dom_sf"/>
</dbReference>
<protein>
    <submittedName>
        <fullName evidence="2">Aldo/keto reductase</fullName>
    </submittedName>
</protein>
<evidence type="ECO:0000313" key="2">
    <source>
        <dbReference type="EMBL" id="USQ81988.1"/>
    </source>
</evidence>
<dbReference type="InterPro" id="IPR050523">
    <property type="entry name" value="AKR_Detox_Biosynth"/>
</dbReference>